<dbReference type="EMBL" id="BK010582">
    <property type="protein sequence ID" value="DAC77213.1"/>
    <property type="molecule type" value="Genomic_DNA"/>
</dbReference>
<protein>
    <submittedName>
        <fullName evidence="1">Phage immunity repressor protein</fullName>
    </submittedName>
</protein>
<reference evidence="1" key="1">
    <citation type="journal article" date="2019" name="J. Antimicrob. Chemother.">
        <title>SME-4-producing Serratia marcescens from Argentina belonging to clade 2 of the S. marcescens phylogeny.</title>
        <authorList>
            <person name="Dabos L."/>
            <person name="Patino-Navarrete R."/>
            <person name="Nastro M."/>
            <person name="Famiglietti A."/>
            <person name="Glaser P."/>
            <person name="Rodriguez C.H."/>
            <person name="Naas T."/>
        </authorList>
    </citation>
    <scope>NUCLEOTIDE SEQUENCE</scope>
    <source>
        <strain evidence="1">MGH315</strain>
    </source>
</reference>
<dbReference type="NCBIfam" id="NF033153">
    <property type="entry name" value="phage_ICD_like"/>
    <property type="match status" value="1"/>
</dbReference>
<organism evidence="1">
    <name type="scientific">Serratia marcescens</name>
    <dbReference type="NCBI Taxonomy" id="615"/>
    <lineage>
        <taxon>Bacteria</taxon>
        <taxon>Pseudomonadati</taxon>
        <taxon>Pseudomonadota</taxon>
        <taxon>Gammaproteobacteria</taxon>
        <taxon>Enterobacterales</taxon>
        <taxon>Yersiniaceae</taxon>
        <taxon>Serratia</taxon>
    </lineage>
</organism>
<proteinExistence type="predicted"/>
<accession>A0A4P3AE95</accession>
<dbReference type="InterPro" id="IPR018880">
    <property type="entry name" value="Phage_P4_Ash"/>
</dbReference>
<dbReference type="AlphaFoldDB" id="A0A4P3AE95"/>
<name>A0A4P3AE95_SERMA</name>
<dbReference type="Pfam" id="PF10554">
    <property type="entry name" value="Phage_ASH"/>
    <property type="match status" value="1"/>
</dbReference>
<evidence type="ECO:0000313" key="1">
    <source>
        <dbReference type="EMBL" id="DAC77213.1"/>
    </source>
</evidence>
<sequence length="109" mass="11794">MVAQAGQPSGWPVFLEAGIPTPVWATTHKCRNFGGSNNLYSKEAATMATTLTPTHPTFCYLFAAVRRSALTASPRIVRTVADTERNARRVLARDYVLSFAGRLPVKAAA</sequence>